<proteinExistence type="inferred from homology"/>
<reference evidence="4 5" key="1">
    <citation type="submission" date="2019-02" db="EMBL/GenBank/DDBJ databases">
        <title>Deep-cultivation of Planctomycetes and their phenomic and genomic characterization uncovers novel biology.</title>
        <authorList>
            <person name="Wiegand S."/>
            <person name="Jogler M."/>
            <person name="Boedeker C."/>
            <person name="Pinto D."/>
            <person name="Vollmers J."/>
            <person name="Rivas-Marin E."/>
            <person name="Kohn T."/>
            <person name="Peeters S.H."/>
            <person name="Heuer A."/>
            <person name="Rast P."/>
            <person name="Oberbeckmann S."/>
            <person name="Bunk B."/>
            <person name="Jeske O."/>
            <person name="Meyerdierks A."/>
            <person name="Storesund J.E."/>
            <person name="Kallscheuer N."/>
            <person name="Luecker S."/>
            <person name="Lage O.M."/>
            <person name="Pohl T."/>
            <person name="Merkel B.J."/>
            <person name="Hornburger P."/>
            <person name="Mueller R.-W."/>
            <person name="Bruemmer F."/>
            <person name="Labrenz M."/>
            <person name="Spormann A.M."/>
            <person name="Op den Camp H."/>
            <person name="Overmann J."/>
            <person name="Amann R."/>
            <person name="Jetten M.S.M."/>
            <person name="Mascher T."/>
            <person name="Medema M.H."/>
            <person name="Devos D.P."/>
            <person name="Kaster A.-K."/>
            <person name="Ovreas L."/>
            <person name="Rohde M."/>
            <person name="Galperin M.Y."/>
            <person name="Jogler C."/>
        </authorList>
    </citation>
    <scope>NUCLEOTIDE SEQUENCE [LARGE SCALE GENOMIC DNA]</scope>
    <source>
        <strain evidence="4 5">Pla133</strain>
    </source>
</reference>
<dbReference type="PANTHER" id="PTHR10625:SF19">
    <property type="entry name" value="HISTONE DEACETYLASE 12"/>
    <property type="match status" value="1"/>
</dbReference>
<dbReference type="InterPro" id="IPR044150">
    <property type="entry name" value="HDAC_classIV"/>
</dbReference>
<keyword evidence="5" id="KW-1185">Reference proteome</keyword>
<dbReference type="GO" id="GO:0016787">
    <property type="term" value="F:hydrolase activity"/>
    <property type="evidence" value="ECO:0007669"/>
    <property type="project" value="UniProtKB-KW"/>
</dbReference>
<gene>
    <name evidence="4" type="primary">acuC</name>
    <name evidence="4" type="ORF">Pla133_29640</name>
</gene>
<dbReference type="PANTHER" id="PTHR10625">
    <property type="entry name" value="HISTONE DEACETYLASE HDAC1-RELATED"/>
    <property type="match status" value="1"/>
</dbReference>
<comment type="similarity">
    <text evidence="1">Belongs to the histone deacetylase family.</text>
</comment>
<keyword evidence="2" id="KW-0378">Hydrolase</keyword>
<evidence type="ECO:0000313" key="4">
    <source>
        <dbReference type="EMBL" id="QDU67875.1"/>
    </source>
</evidence>
<dbReference type="KEGG" id="pbap:Pla133_29640"/>
<dbReference type="PRINTS" id="PR01270">
    <property type="entry name" value="HDASUPER"/>
</dbReference>
<dbReference type="SUPFAM" id="SSF52768">
    <property type="entry name" value="Arginase/deacetylase"/>
    <property type="match status" value="1"/>
</dbReference>
<dbReference type="GO" id="GO:0040029">
    <property type="term" value="P:epigenetic regulation of gene expression"/>
    <property type="evidence" value="ECO:0007669"/>
    <property type="project" value="TreeGrafter"/>
</dbReference>
<dbReference type="InterPro" id="IPR023801">
    <property type="entry name" value="His_deacetylse_dom"/>
</dbReference>
<sequence>MRVFSTDHLEVPLPAGHRFPMSKYRRLRERLVEAGVLRASELVRAPAAPLDRIGAVHDPAYVRAFIAGNLSREAVRRIGFPWSPALVDRTLGSVGGTLAAARVALDEGFAGNLAGGTHHAHRDFGSGYCVFNDLAVTARTLLDERAVERVAVVDLDVHQGDGTATLCAGDERVFTLSVHGARNFPSRKQTSDLDLGLADGTGDQEYLELVEAALDRVFDGARPQLVLYQAGVDPLAEDRLGRLALTLDGLAARDALVFERCRAEGAAVVATLGGGYADPLEPTLAAHEGTYRAARSVFDRG</sequence>
<dbReference type="Proteomes" id="UP000316921">
    <property type="component" value="Chromosome"/>
</dbReference>
<accession>A0A518BLM4</accession>
<dbReference type="GO" id="GO:0004407">
    <property type="term" value="F:histone deacetylase activity"/>
    <property type="evidence" value="ECO:0007669"/>
    <property type="project" value="InterPro"/>
</dbReference>
<feature type="domain" description="Histone deacetylase" evidence="3">
    <location>
        <begin position="17"/>
        <end position="278"/>
    </location>
</feature>
<dbReference type="InterPro" id="IPR000286">
    <property type="entry name" value="HDACs"/>
</dbReference>
<organism evidence="4 5">
    <name type="scientific">Engelhardtia mirabilis</name>
    <dbReference type="NCBI Taxonomy" id="2528011"/>
    <lineage>
        <taxon>Bacteria</taxon>
        <taxon>Pseudomonadati</taxon>
        <taxon>Planctomycetota</taxon>
        <taxon>Planctomycetia</taxon>
        <taxon>Planctomycetia incertae sedis</taxon>
        <taxon>Engelhardtia</taxon>
    </lineage>
</organism>
<protein>
    <submittedName>
        <fullName evidence="4">Acetoin utilization protein AcuC</fullName>
    </submittedName>
</protein>
<evidence type="ECO:0000256" key="1">
    <source>
        <dbReference type="ARBA" id="ARBA00005947"/>
    </source>
</evidence>
<name>A0A518BLM4_9BACT</name>
<dbReference type="InterPro" id="IPR037138">
    <property type="entry name" value="His_deacetylse_dom_sf"/>
</dbReference>
<evidence type="ECO:0000259" key="3">
    <source>
        <dbReference type="Pfam" id="PF00850"/>
    </source>
</evidence>
<dbReference type="InterPro" id="IPR023696">
    <property type="entry name" value="Ureohydrolase_dom_sf"/>
</dbReference>
<evidence type="ECO:0000313" key="5">
    <source>
        <dbReference type="Proteomes" id="UP000316921"/>
    </source>
</evidence>
<evidence type="ECO:0000256" key="2">
    <source>
        <dbReference type="ARBA" id="ARBA00022801"/>
    </source>
</evidence>
<dbReference type="CDD" id="cd09993">
    <property type="entry name" value="HDAC_classIV"/>
    <property type="match status" value="1"/>
</dbReference>
<dbReference type="AlphaFoldDB" id="A0A518BLM4"/>
<dbReference type="RefSeq" id="WP_145066419.1">
    <property type="nucleotide sequence ID" value="NZ_CP036287.1"/>
</dbReference>
<dbReference type="EMBL" id="CP036287">
    <property type="protein sequence ID" value="QDU67875.1"/>
    <property type="molecule type" value="Genomic_DNA"/>
</dbReference>
<dbReference type="Gene3D" id="3.40.800.20">
    <property type="entry name" value="Histone deacetylase domain"/>
    <property type="match status" value="1"/>
</dbReference>
<dbReference type="Pfam" id="PF00850">
    <property type="entry name" value="Hist_deacetyl"/>
    <property type="match status" value="1"/>
</dbReference>